<evidence type="ECO:0000313" key="2">
    <source>
        <dbReference type="Proteomes" id="UP001231189"/>
    </source>
</evidence>
<sequence>MAVEGRVVGAVIIVARVAGILGRRCLVPAARTLARVAGAWQRRPVEVVVAALLELDQLDGPERGVCCSDQCGGADDALPCDSQGGRCSAGTGSLSDLAIASTTAASSARWASSLASWFAAAAAAASFFDDFLFRPRDGEEEGWSRMTRAPLLRPQVGSGNADAFLTKRGVAGDAGSFFT</sequence>
<organism evidence="1 2">
    <name type="scientific">Lolium multiflorum</name>
    <name type="common">Italian ryegrass</name>
    <name type="synonym">Lolium perenne subsp. multiflorum</name>
    <dbReference type="NCBI Taxonomy" id="4521"/>
    <lineage>
        <taxon>Eukaryota</taxon>
        <taxon>Viridiplantae</taxon>
        <taxon>Streptophyta</taxon>
        <taxon>Embryophyta</taxon>
        <taxon>Tracheophyta</taxon>
        <taxon>Spermatophyta</taxon>
        <taxon>Magnoliopsida</taxon>
        <taxon>Liliopsida</taxon>
        <taxon>Poales</taxon>
        <taxon>Poaceae</taxon>
        <taxon>BOP clade</taxon>
        <taxon>Pooideae</taxon>
        <taxon>Poodae</taxon>
        <taxon>Poeae</taxon>
        <taxon>Poeae Chloroplast Group 2 (Poeae type)</taxon>
        <taxon>Loliodinae</taxon>
        <taxon>Loliinae</taxon>
        <taxon>Lolium</taxon>
    </lineage>
</organism>
<evidence type="ECO:0000313" key="1">
    <source>
        <dbReference type="EMBL" id="KAK1687148.1"/>
    </source>
</evidence>
<reference evidence="1" key="1">
    <citation type="submission" date="2023-07" db="EMBL/GenBank/DDBJ databases">
        <title>A chromosome-level genome assembly of Lolium multiflorum.</title>
        <authorList>
            <person name="Chen Y."/>
            <person name="Copetti D."/>
            <person name="Kolliker R."/>
            <person name="Studer B."/>
        </authorList>
    </citation>
    <scope>NUCLEOTIDE SEQUENCE</scope>
    <source>
        <strain evidence="1">02402/16</strain>
        <tissue evidence="1">Leaf</tissue>
    </source>
</reference>
<dbReference type="AlphaFoldDB" id="A0AAD8TSM0"/>
<keyword evidence="2" id="KW-1185">Reference proteome</keyword>
<accession>A0AAD8TSM0</accession>
<proteinExistence type="predicted"/>
<protein>
    <submittedName>
        <fullName evidence="1">Uncharacterized protein</fullName>
    </submittedName>
</protein>
<dbReference type="Proteomes" id="UP001231189">
    <property type="component" value="Unassembled WGS sequence"/>
</dbReference>
<name>A0AAD8TSM0_LOLMU</name>
<comment type="caution">
    <text evidence="1">The sequence shown here is derived from an EMBL/GenBank/DDBJ whole genome shotgun (WGS) entry which is preliminary data.</text>
</comment>
<dbReference type="EMBL" id="JAUUTY010000002">
    <property type="protein sequence ID" value="KAK1687148.1"/>
    <property type="molecule type" value="Genomic_DNA"/>
</dbReference>
<gene>
    <name evidence="1" type="ORF">QYE76_047996</name>
</gene>